<gene>
    <name evidence="2" type="ORF">MSZNOR_0148</name>
</gene>
<organism evidence="2 3">
    <name type="scientific">Methylocaldum szegediense</name>
    <dbReference type="NCBI Taxonomy" id="73780"/>
    <lineage>
        <taxon>Bacteria</taxon>
        <taxon>Pseudomonadati</taxon>
        <taxon>Pseudomonadota</taxon>
        <taxon>Gammaproteobacteria</taxon>
        <taxon>Methylococcales</taxon>
        <taxon>Methylococcaceae</taxon>
        <taxon>Methylocaldum</taxon>
    </lineage>
</organism>
<feature type="compositionally biased region" description="Basic residues" evidence="1">
    <location>
        <begin position="67"/>
        <end position="86"/>
    </location>
</feature>
<accession>A0ABN8WWB1</accession>
<evidence type="ECO:0000313" key="3">
    <source>
        <dbReference type="Proteomes" id="UP001162030"/>
    </source>
</evidence>
<dbReference type="EMBL" id="OX458333">
    <property type="protein sequence ID" value="CAI8724004.1"/>
    <property type="molecule type" value="Genomic_DNA"/>
</dbReference>
<reference evidence="2 3" key="1">
    <citation type="submission" date="2023-03" db="EMBL/GenBank/DDBJ databases">
        <authorList>
            <person name="Pearce D."/>
        </authorList>
    </citation>
    <scope>NUCLEOTIDE SEQUENCE [LARGE SCALE GENOMIC DNA]</scope>
    <source>
        <strain evidence="2">Msz</strain>
    </source>
</reference>
<protein>
    <submittedName>
        <fullName evidence="2">Uncharacterized protein</fullName>
    </submittedName>
</protein>
<name>A0ABN8WWB1_9GAMM</name>
<keyword evidence="3" id="KW-1185">Reference proteome</keyword>
<dbReference type="Proteomes" id="UP001162030">
    <property type="component" value="Chromosome"/>
</dbReference>
<proteinExistence type="predicted"/>
<feature type="region of interest" description="Disordered" evidence="1">
    <location>
        <begin position="60"/>
        <end position="103"/>
    </location>
</feature>
<evidence type="ECO:0000313" key="2">
    <source>
        <dbReference type="EMBL" id="CAI8724004.1"/>
    </source>
</evidence>
<sequence>MDRIESQPERLTKKFASAANVAIGIGADNIANFMRIQIILIWGDTYEEFDRRRAGCLDPAGGIARGSRQRTGRSRKAGGRRCRGVGHRQCLGHGSAGQRHRSRGYTLHLDQRRVREERLGGRWRADRIFAEGLRQRHRGNQP</sequence>
<evidence type="ECO:0000256" key="1">
    <source>
        <dbReference type="SAM" id="MobiDB-lite"/>
    </source>
</evidence>